<dbReference type="Pfam" id="PF02706">
    <property type="entry name" value="Wzz"/>
    <property type="match status" value="1"/>
</dbReference>
<evidence type="ECO:0000259" key="17">
    <source>
        <dbReference type="Pfam" id="PF13614"/>
    </source>
</evidence>
<keyword evidence="13" id="KW-0829">Tyrosine-protein kinase</keyword>
<dbReference type="Pfam" id="PF13614">
    <property type="entry name" value="AAA_31"/>
    <property type="match status" value="1"/>
</dbReference>
<comment type="caution">
    <text evidence="18">The sequence shown here is derived from an EMBL/GenBank/DDBJ whole genome shotgun (WGS) entry which is preliminary data.</text>
</comment>
<dbReference type="Proteomes" id="UP001206895">
    <property type="component" value="Unassembled WGS sequence"/>
</dbReference>
<keyword evidence="6" id="KW-0808">Transferase</keyword>
<dbReference type="InterPro" id="IPR005702">
    <property type="entry name" value="Wzc-like_C"/>
</dbReference>
<evidence type="ECO:0000256" key="1">
    <source>
        <dbReference type="ARBA" id="ARBA00004429"/>
    </source>
</evidence>
<keyword evidence="19" id="KW-1185">Reference proteome</keyword>
<dbReference type="NCBIfam" id="TIGR01007">
    <property type="entry name" value="eps_fam"/>
    <property type="match status" value="1"/>
</dbReference>
<keyword evidence="7 15" id="KW-0812">Transmembrane</keyword>
<keyword evidence="10" id="KW-0067">ATP-binding</keyword>
<accession>A0ABT1HIR7</accession>
<feature type="domain" description="AAA" evidence="17">
    <location>
        <begin position="274"/>
        <end position="401"/>
    </location>
</feature>
<evidence type="ECO:0000313" key="18">
    <source>
        <dbReference type="EMBL" id="MCP2177821.1"/>
    </source>
</evidence>
<reference evidence="18 19" key="1">
    <citation type="submission" date="2022-06" db="EMBL/GenBank/DDBJ databases">
        <title>Genomic Encyclopedia of Archaeal and Bacterial Type Strains, Phase II (KMG-II): from individual species to whole genera.</title>
        <authorList>
            <person name="Goeker M."/>
        </authorList>
    </citation>
    <scope>NUCLEOTIDE SEQUENCE [LARGE SCALE GENOMIC DNA]</scope>
    <source>
        <strain evidence="18 19">DSM 44693</strain>
    </source>
</reference>
<protein>
    <submittedName>
        <fullName evidence="18">Capsular exopolysaccharide family</fullName>
    </submittedName>
</protein>
<evidence type="ECO:0000259" key="16">
    <source>
        <dbReference type="Pfam" id="PF02706"/>
    </source>
</evidence>
<keyword evidence="9" id="KW-0418">Kinase</keyword>
<evidence type="ECO:0000256" key="14">
    <source>
        <dbReference type="ARBA" id="ARBA00053015"/>
    </source>
</evidence>
<dbReference type="InterPro" id="IPR050445">
    <property type="entry name" value="Bact_polysacc_biosynth/exp"/>
</dbReference>
<evidence type="ECO:0000256" key="10">
    <source>
        <dbReference type="ARBA" id="ARBA00022840"/>
    </source>
</evidence>
<evidence type="ECO:0000256" key="13">
    <source>
        <dbReference type="ARBA" id="ARBA00023137"/>
    </source>
</evidence>
<comment type="subcellular location">
    <subcellularLocation>
        <location evidence="1">Cell inner membrane</location>
        <topology evidence="1">Multi-pass membrane protein</topology>
    </subcellularLocation>
</comment>
<evidence type="ECO:0000256" key="8">
    <source>
        <dbReference type="ARBA" id="ARBA00022741"/>
    </source>
</evidence>
<keyword evidence="11 15" id="KW-1133">Transmembrane helix</keyword>
<evidence type="ECO:0000256" key="5">
    <source>
        <dbReference type="ARBA" id="ARBA00022519"/>
    </source>
</evidence>
<comment type="catalytic activity">
    <reaction evidence="14">
        <text>L-tyrosyl-[protein] + ATP = O-phospho-L-tyrosyl-[protein] + ADP + H(+)</text>
        <dbReference type="Rhea" id="RHEA:10596"/>
        <dbReference type="Rhea" id="RHEA-COMP:10136"/>
        <dbReference type="Rhea" id="RHEA-COMP:20101"/>
        <dbReference type="ChEBI" id="CHEBI:15378"/>
        <dbReference type="ChEBI" id="CHEBI:30616"/>
        <dbReference type="ChEBI" id="CHEBI:46858"/>
        <dbReference type="ChEBI" id="CHEBI:61978"/>
        <dbReference type="ChEBI" id="CHEBI:456216"/>
    </reaction>
</comment>
<comment type="similarity">
    <text evidence="3">Belongs to the etk/wzc family.</text>
</comment>
<evidence type="ECO:0000256" key="2">
    <source>
        <dbReference type="ARBA" id="ARBA00006683"/>
    </source>
</evidence>
<dbReference type="RefSeq" id="WP_253662700.1">
    <property type="nucleotide sequence ID" value="NZ_BAAAJQ010000001.1"/>
</dbReference>
<sequence length="483" mass="51284">MTVIETRGVDGASIRDVFGSLRRGWLAIVAVAILVGVLVLGYCLLQKPQYAATATLYVTSGTDDNSQTAYQGSLASQQRVTSYTKLVTSDAVVRQAVASVGLDLSVADAKRDLLATSTTDTVLLTITATNNSKSVAEKLANAAATAMTSYVSRLETPSGGGQPLAKLTLVTPAAAGDSPVSPKTTRNVGLGVVVGLVFGVFGVLVRARFHDPIREESDIARISDTPVLGTIPNDDLLRRRGLIDFRDGATAAAESFRKLRTNLTFASVDSPPRVIVITSPSAVEGKTTTAMNLAASLVESGKRVVLIDADLRRPQVNQRTGLIGDVGLTNWLRGDGELRDLVQPSKIAGLWILASGPQPPNPAELLGSKRTAQALTELAASFDYVLLDSPPVLPVTDAVVLSQWVDGVLLVARSGSTRQADLSNSFDQLAGSQTPVIGFVLTHTPAVKGYGYYAITQGPKRRFRRKRAPKVLEEVLEPRSDER</sequence>
<feature type="transmembrane region" description="Helical" evidence="15">
    <location>
        <begin position="188"/>
        <end position="209"/>
    </location>
</feature>
<dbReference type="Gene3D" id="3.40.50.300">
    <property type="entry name" value="P-loop containing nucleotide triphosphate hydrolases"/>
    <property type="match status" value="1"/>
</dbReference>
<dbReference type="InterPro" id="IPR027417">
    <property type="entry name" value="P-loop_NTPase"/>
</dbReference>
<keyword evidence="5" id="KW-0997">Cell inner membrane</keyword>
<dbReference type="PANTHER" id="PTHR32309">
    <property type="entry name" value="TYROSINE-PROTEIN KINASE"/>
    <property type="match status" value="1"/>
</dbReference>
<evidence type="ECO:0000256" key="3">
    <source>
        <dbReference type="ARBA" id="ARBA00008883"/>
    </source>
</evidence>
<evidence type="ECO:0000313" key="19">
    <source>
        <dbReference type="Proteomes" id="UP001206895"/>
    </source>
</evidence>
<evidence type="ECO:0000256" key="12">
    <source>
        <dbReference type="ARBA" id="ARBA00023136"/>
    </source>
</evidence>
<keyword evidence="4" id="KW-1003">Cell membrane</keyword>
<dbReference type="InterPro" id="IPR003856">
    <property type="entry name" value="LPS_length_determ_N"/>
</dbReference>
<feature type="domain" description="Polysaccharide chain length determinant N-terminal" evidence="16">
    <location>
        <begin position="14"/>
        <end position="97"/>
    </location>
</feature>
<evidence type="ECO:0000256" key="4">
    <source>
        <dbReference type="ARBA" id="ARBA00022475"/>
    </source>
</evidence>
<evidence type="ECO:0000256" key="7">
    <source>
        <dbReference type="ARBA" id="ARBA00022692"/>
    </source>
</evidence>
<evidence type="ECO:0000256" key="11">
    <source>
        <dbReference type="ARBA" id="ARBA00022989"/>
    </source>
</evidence>
<comment type="similarity">
    <text evidence="2">Belongs to the CpsC/CapA family.</text>
</comment>
<evidence type="ECO:0000256" key="6">
    <source>
        <dbReference type="ARBA" id="ARBA00022679"/>
    </source>
</evidence>
<feature type="transmembrane region" description="Helical" evidence="15">
    <location>
        <begin position="25"/>
        <end position="45"/>
    </location>
</feature>
<dbReference type="CDD" id="cd05387">
    <property type="entry name" value="BY-kinase"/>
    <property type="match status" value="1"/>
</dbReference>
<evidence type="ECO:0000256" key="9">
    <source>
        <dbReference type="ARBA" id="ARBA00022777"/>
    </source>
</evidence>
<proteinExistence type="inferred from homology"/>
<keyword evidence="8" id="KW-0547">Nucleotide-binding</keyword>
<dbReference type="EMBL" id="JAMTCJ010000003">
    <property type="protein sequence ID" value="MCP2177821.1"/>
    <property type="molecule type" value="Genomic_DNA"/>
</dbReference>
<keyword evidence="12 15" id="KW-0472">Membrane</keyword>
<organism evidence="18 19">
    <name type="scientific">Williamsia maris</name>
    <dbReference type="NCBI Taxonomy" id="72806"/>
    <lineage>
        <taxon>Bacteria</taxon>
        <taxon>Bacillati</taxon>
        <taxon>Actinomycetota</taxon>
        <taxon>Actinomycetes</taxon>
        <taxon>Mycobacteriales</taxon>
        <taxon>Nocardiaceae</taxon>
        <taxon>Williamsia</taxon>
    </lineage>
</organism>
<dbReference type="PANTHER" id="PTHR32309:SF31">
    <property type="entry name" value="CAPSULAR EXOPOLYSACCHARIDE FAMILY"/>
    <property type="match status" value="1"/>
</dbReference>
<evidence type="ECO:0000256" key="15">
    <source>
        <dbReference type="SAM" id="Phobius"/>
    </source>
</evidence>
<dbReference type="SUPFAM" id="SSF52540">
    <property type="entry name" value="P-loop containing nucleoside triphosphate hydrolases"/>
    <property type="match status" value="1"/>
</dbReference>
<gene>
    <name evidence="18" type="ORF">LX13_003649</name>
</gene>
<dbReference type="InterPro" id="IPR025669">
    <property type="entry name" value="AAA_dom"/>
</dbReference>
<name>A0ABT1HIR7_9NOCA</name>